<evidence type="ECO:0000259" key="5">
    <source>
        <dbReference type="Pfam" id="PF22780"/>
    </source>
</evidence>
<evidence type="ECO:0000256" key="1">
    <source>
        <dbReference type="ARBA" id="ARBA00001974"/>
    </source>
</evidence>
<feature type="domain" description="RsdA/BaiN/AoA(So)-like insert" evidence="5">
    <location>
        <begin position="194"/>
        <end position="346"/>
    </location>
</feature>
<dbReference type="SUPFAM" id="SSF51905">
    <property type="entry name" value="FAD/NAD(P)-binding domain"/>
    <property type="match status" value="1"/>
</dbReference>
<dbReference type="STRING" id="36842.SAMN02194393_03507"/>
<dbReference type="NCBIfam" id="TIGR00275">
    <property type="entry name" value="aminoacetone oxidase family FAD-binding enzyme"/>
    <property type="match status" value="1"/>
</dbReference>
<dbReference type="Pfam" id="PF22780">
    <property type="entry name" value="HI0933_like_1st"/>
    <property type="match status" value="1"/>
</dbReference>
<evidence type="ECO:0000256" key="3">
    <source>
        <dbReference type="ARBA" id="ARBA00022827"/>
    </source>
</evidence>
<gene>
    <name evidence="6" type="ORF">SAMN02194393_03507</name>
</gene>
<keyword evidence="3" id="KW-0274">FAD</keyword>
<sequence length="413" mass="46530">MKYYDAIIIGAGPAGLFTAINSSVKNRKVLVLEKNSSAGKKLLISGAGQCNLTHDGSVNDFLNYYGENGRFIKHALFNYTNGDLLSFFRSRGLDFTTNEDGKIFPDTLKSLDVLNILLEECKKKNIDIKYNRRVEGVNYNKESSCFSIKTEKEEYESRYLVIATGGKSYGNTGSTGDGYSFAKDLGHNIEKPMPSLTPLYIKNYPFSELSGISFEDIIITLWRSNKKIKEFKGDILLTHKNISGPGILNFSRYVLPGDILKINFIGTENEEGFRKKFIEYIQSRGKLMVKTVLREYSIPKRFIDKLLELAYISQELKCSELDKKRRKCLIKMLISFPMEVERLGDFHIAMATRGGVSLKEVNPKTMESRIIKGLFFTGEVLDIDGDTGGYNIQAAFSMGKLAGQRIGERIKGE</sequence>
<evidence type="ECO:0000313" key="7">
    <source>
        <dbReference type="Proteomes" id="UP000190285"/>
    </source>
</evidence>
<feature type="domain" description="RsdA/BaiN/AoA(So)-like Rossmann fold-like" evidence="4">
    <location>
        <begin position="5"/>
        <end position="404"/>
    </location>
</feature>
<dbReference type="InterPro" id="IPR057661">
    <property type="entry name" value="RsdA/BaiN/AoA(So)_Rossmann"/>
</dbReference>
<dbReference type="PANTHER" id="PTHR42887:SF2">
    <property type="entry name" value="OS12G0638800 PROTEIN"/>
    <property type="match status" value="1"/>
</dbReference>
<dbReference type="AlphaFoldDB" id="A0A1T5LY65"/>
<dbReference type="InterPro" id="IPR004792">
    <property type="entry name" value="BaiN-like"/>
</dbReference>
<dbReference type="EMBL" id="FUZT01000009">
    <property type="protein sequence ID" value="SKC80940.1"/>
    <property type="molecule type" value="Genomic_DNA"/>
</dbReference>
<evidence type="ECO:0000313" key="6">
    <source>
        <dbReference type="EMBL" id="SKC80940.1"/>
    </source>
</evidence>
<dbReference type="InterPro" id="IPR055178">
    <property type="entry name" value="RsdA/BaiN/AoA(So)-like_dom"/>
</dbReference>
<dbReference type="InterPro" id="IPR023166">
    <property type="entry name" value="BaiN-like_dom_sf"/>
</dbReference>
<dbReference type="Proteomes" id="UP000190285">
    <property type="component" value="Unassembled WGS sequence"/>
</dbReference>
<proteinExistence type="predicted"/>
<keyword evidence="2" id="KW-0285">Flavoprotein</keyword>
<evidence type="ECO:0008006" key="8">
    <source>
        <dbReference type="Google" id="ProtNLM"/>
    </source>
</evidence>
<dbReference type="InterPro" id="IPR036188">
    <property type="entry name" value="FAD/NAD-bd_sf"/>
</dbReference>
<comment type="cofactor">
    <cofactor evidence="1">
        <name>FAD</name>
        <dbReference type="ChEBI" id="CHEBI:57692"/>
    </cofactor>
</comment>
<dbReference type="OrthoDB" id="9773233at2"/>
<dbReference type="Gene3D" id="3.50.50.60">
    <property type="entry name" value="FAD/NAD(P)-binding domain"/>
    <property type="match status" value="1"/>
</dbReference>
<dbReference type="PRINTS" id="PR00411">
    <property type="entry name" value="PNDRDTASEI"/>
</dbReference>
<dbReference type="Pfam" id="PF03486">
    <property type="entry name" value="HI0933_like"/>
    <property type="match status" value="1"/>
</dbReference>
<evidence type="ECO:0000256" key="2">
    <source>
        <dbReference type="ARBA" id="ARBA00022630"/>
    </source>
</evidence>
<accession>A0A1T5LY65</accession>
<keyword evidence="7" id="KW-1185">Reference proteome</keyword>
<dbReference type="RefSeq" id="WP_079493685.1">
    <property type="nucleotide sequence ID" value="NZ_FUZT01000009.1"/>
</dbReference>
<protein>
    <recommendedName>
        <fullName evidence="8">Flavoprotein, HI0933 family</fullName>
    </recommendedName>
</protein>
<dbReference type="Gene3D" id="1.10.8.260">
    <property type="entry name" value="HI0933 insert domain-like"/>
    <property type="match status" value="1"/>
</dbReference>
<organism evidence="6 7">
    <name type="scientific">Maledivibacter halophilus</name>
    <dbReference type="NCBI Taxonomy" id="36842"/>
    <lineage>
        <taxon>Bacteria</taxon>
        <taxon>Bacillati</taxon>
        <taxon>Bacillota</taxon>
        <taxon>Clostridia</taxon>
        <taxon>Peptostreptococcales</taxon>
        <taxon>Caminicellaceae</taxon>
        <taxon>Maledivibacter</taxon>
    </lineage>
</organism>
<name>A0A1T5LY65_9FIRM</name>
<dbReference type="PANTHER" id="PTHR42887">
    <property type="entry name" value="OS12G0638800 PROTEIN"/>
    <property type="match status" value="1"/>
</dbReference>
<evidence type="ECO:0000259" key="4">
    <source>
        <dbReference type="Pfam" id="PF03486"/>
    </source>
</evidence>
<reference evidence="6 7" key="1">
    <citation type="submission" date="2017-02" db="EMBL/GenBank/DDBJ databases">
        <authorList>
            <person name="Peterson S.W."/>
        </authorList>
    </citation>
    <scope>NUCLEOTIDE SEQUENCE [LARGE SCALE GENOMIC DNA]</scope>
    <source>
        <strain evidence="6 7">M1</strain>
    </source>
</reference>
<dbReference type="Gene3D" id="2.40.30.10">
    <property type="entry name" value="Translation factors"/>
    <property type="match status" value="1"/>
</dbReference>
<dbReference type="SUPFAM" id="SSF160996">
    <property type="entry name" value="HI0933 insert domain-like"/>
    <property type="match status" value="1"/>
</dbReference>